<feature type="region of interest" description="Disordered" evidence="1">
    <location>
        <begin position="1"/>
        <end position="20"/>
    </location>
</feature>
<keyword evidence="2" id="KW-1133">Transmembrane helix</keyword>
<name>A0ABX5XQR1_9BACT</name>
<keyword evidence="2" id="KW-0812">Transmembrane</keyword>
<feature type="transmembrane region" description="Helical" evidence="2">
    <location>
        <begin position="86"/>
        <end position="105"/>
    </location>
</feature>
<gene>
    <name evidence="3" type="ORF">TBK1r_32890</name>
</gene>
<keyword evidence="2" id="KW-0472">Membrane</keyword>
<feature type="transmembrane region" description="Helical" evidence="2">
    <location>
        <begin position="60"/>
        <end position="80"/>
    </location>
</feature>
<organism evidence="3 4">
    <name type="scientific">Stieleria magnilauensis</name>
    <dbReference type="NCBI Taxonomy" id="2527963"/>
    <lineage>
        <taxon>Bacteria</taxon>
        <taxon>Pseudomonadati</taxon>
        <taxon>Planctomycetota</taxon>
        <taxon>Planctomycetia</taxon>
        <taxon>Pirellulales</taxon>
        <taxon>Pirellulaceae</taxon>
        <taxon>Stieleria</taxon>
    </lineage>
</organism>
<accession>A0ABX5XQR1</accession>
<feature type="transmembrane region" description="Helical" evidence="2">
    <location>
        <begin position="249"/>
        <end position="271"/>
    </location>
</feature>
<dbReference type="RefSeq" id="WP_145212475.1">
    <property type="nucleotide sequence ID" value="NZ_CP036432.1"/>
</dbReference>
<evidence type="ECO:0000313" key="4">
    <source>
        <dbReference type="Proteomes" id="UP000318081"/>
    </source>
</evidence>
<dbReference type="Proteomes" id="UP000318081">
    <property type="component" value="Chromosome"/>
</dbReference>
<sequence>MTPNPYQAPLTDSLAAQQSPPPSHFIPGRLEFKGQVTPQHHRDAVIKAGIRTEYRNTTRVMLVLAGLFALLSGVLVLVTGNLDATHLLRTLLATAVLLVGVGLFCRHQRWLIGTRVPSFQLALGPIHGWIDRDGLWLETEQSQAYWPLCNLVSCAATHDLWVLSFGKEQTFWQTLPVDAFADPASARSVAADLQQAFPPQLPQLLDERKRTPPETVCLFSMPGDAIEFEGNFYEDCARGTRLLKATKQAVVRTWVALAVLLASLLVSIFVLTGFRTLYVALAALWIAILVASIFVRVWRARRAAKQKGRMIAWYSKGWLDDQGYCAMTSLGQTRATWQFFDHVEITEDSIGLYPHESDVACCLVSREQFANTDDWNRATELVRGKFVA</sequence>
<feature type="transmembrane region" description="Helical" evidence="2">
    <location>
        <begin position="277"/>
        <end position="298"/>
    </location>
</feature>
<protein>
    <recommendedName>
        <fullName evidence="5">YcxB-like protein domain-containing protein</fullName>
    </recommendedName>
</protein>
<proteinExistence type="predicted"/>
<dbReference type="EMBL" id="CP036432">
    <property type="protein sequence ID" value="QDV84344.1"/>
    <property type="molecule type" value="Genomic_DNA"/>
</dbReference>
<evidence type="ECO:0000256" key="2">
    <source>
        <dbReference type="SAM" id="Phobius"/>
    </source>
</evidence>
<evidence type="ECO:0008006" key="5">
    <source>
        <dbReference type="Google" id="ProtNLM"/>
    </source>
</evidence>
<keyword evidence="4" id="KW-1185">Reference proteome</keyword>
<evidence type="ECO:0000256" key="1">
    <source>
        <dbReference type="SAM" id="MobiDB-lite"/>
    </source>
</evidence>
<evidence type="ECO:0000313" key="3">
    <source>
        <dbReference type="EMBL" id="QDV84344.1"/>
    </source>
</evidence>
<reference evidence="3 4" key="1">
    <citation type="submission" date="2019-02" db="EMBL/GenBank/DDBJ databases">
        <title>Deep-cultivation of Planctomycetes and their phenomic and genomic characterization uncovers novel biology.</title>
        <authorList>
            <person name="Wiegand S."/>
            <person name="Jogler M."/>
            <person name="Boedeker C."/>
            <person name="Pinto D."/>
            <person name="Vollmers J."/>
            <person name="Rivas-Marin E."/>
            <person name="Kohn T."/>
            <person name="Peeters S.H."/>
            <person name="Heuer A."/>
            <person name="Rast P."/>
            <person name="Oberbeckmann S."/>
            <person name="Bunk B."/>
            <person name="Jeske O."/>
            <person name="Meyerdierks A."/>
            <person name="Storesund J.E."/>
            <person name="Kallscheuer N."/>
            <person name="Luecker S."/>
            <person name="Lage O.M."/>
            <person name="Pohl T."/>
            <person name="Merkel B.J."/>
            <person name="Hornburger P."/>
            <person name="Mueller R.-W."/>
            <person name="Bruemmer F."/>
            <person name="Labrenz M."/>
            <person name="Spormann A.M."/>
            <person name="Op den Camp H."/>
            <person name="Overmann J."/>
            <person name="Amann R."/>
            <person name="Jetten M.S.M."/>
            <person name="Mascher T."/>
            <person name="Medema M.H."/>
            <person name="Devos D.P."/>
            <person name="Kaster A.-K."/>
            <person name="Ovreas L."/>
            <person name="Rohde M."/>
            <person name="Galperin M.Y."/>
            <person name="Jogler C."/>
        </authorList>
    </citation>
    <scope>NUCLEOTIDE SEQUENCE [LARGE SCALE GENOMIC DNA]</scope>
    <source>
        <strain evidence="3 4">TBK1r</strain>
    </source>
</reference>